<protein>
    <submittedName>
        <fullName evidence="1">Uncharacterized protein</fullName>
    </submittedName>
</protein>
<dbReference type="EMBL" id="BK029940">
    <property type="protein sequence ID" value="DAD55858.1"/>
    <property type="molecule type" value="Genomic_DNA"/>
</dbReference>
<proteinExistence type="predicted"/>
<organism evidence="1">
    <name type="scientific">Bacteriophage sp</name>
    <dbReference type="NCBI Taxonomy" id="38018"/>
    <lineage>
        <taxon>Viruses</taxon>
    </lineage>
</organism>
<reference evidence="1" key="1">
    <citation type="journal article" date="2021" name="Proc. Natl. Acad. Sci. U.S.A.">
        <title>A Catalog of Tens of Thousands of Viruses from Human Metagenomes Reveals Hidden Associations with Chronic Diseases.</title>
        <authorList>
            <person name="Tisza M.J."/>
            <person name="Buck C.B."/>
        </authorList>
    </citation>
    <scope>NUCLEOTIDE SEQUENCE</scope>
    <source>
        <strain evidence="1">CtOZu12</strain>
    </source>
</reference>
<evidence type="ECO:0000313" key="1">
    <source>
        <dbReference type="EMBL" id="DAD55858.1"/>
    </source>
</evidence>
<name>A0A8D9UHR1_9VIRU</name>
<accession>A0A8D9UHR1</accession>
<sequence length="89" mass="10731">MEKKKYTYNLTFEEVLEEIWYKDCWYQGNNFADGSVLEVTPDKEIYIKTFVRTVSHSTRVFSSPLILTEGVYEQMYRRVYTQPDAERRV</sequence>